<protein>
    <recommendedName>
        <fullName evidence="4">Dendritic cell-specific transmembrane protein-like domain-containing protein</fullName>
    </recommendedName>
</protein>
<evidence type="ECO:0000313" key="3">
    <source>
        <dbReference type="Proteomes" id="UP001331761"/>
    </source>
</evidence>
<feature type="transmembrane region" description="Helical" evidence="1">
    <location>
        <begin position="423"/>
        <end position="445"/>
    </location>
</feature>
<name>A0AAN8IHF6_TRICO</name>
<feature type="transmembrane region" description="Helical" evidence="1">
    <location>
        <begin position="98"/>
        <end position="117"/>
    </location>
</feature>
<dbReference type="Proteomes" id="UP001331761">
    <property type="component" value="Unassembled WGS sequence"/>
</dbReference>
<dbReference type="AlphaFoldDB" id="A0AAN8IHF6"/>
<evidence type="ECO:0000313" key="2">
    <source>
        <dbReference type="EMBL" id="KAK5973741.1"/>
    </source>
</evidence>
<gene>
    <name evidence="2" type="ORF">GCK32_007639</name>
</gene>
<keyword evidence="3" id="KW-1185">Reference proteome</keyword>
<reference evidence="2 3" key="1">
    <citation type="submission" date="2019-10" db="EMBL/GenBank/DDBJ databases">
        <title>Assembly and Annotation for the nematode Trichostrongylus colubriformis.</title>
        <authorList>
            <person name="Martin J."/>
        </authorList>
    </citation>
    <scope>NUCLEOTIDE SEQUENCE [LARGE SCALE GENOMIC DNA]</scope>
    <source>
        <strain evidence="2">G859</strain>
        <tissue evidence="2">Whole worm</tissue>
    </source>
</reference>
<evidence type="ECO:0000256" key="1">
    <source>
        <dbReference type="SAM" id="Phobius"/>
    </source>
</evidence>
<feature type="transmembrane region" description="Helical" evidence="1">
    <location>
        <begin position="162"/>
        <end position="181"/>
    </location>
</feature>
<keyword evidence="1" id="KW-0812">Transmembrane</keyword>
<accession>A0AAN8IHF6</accession>
<organism evidence="2 3">
    <name type="scientific">Trichostrongylus colubriformis</name>
    <name type="common">Black scour worm</name>
    <dbReference type="NCBI Taxonomy" id="6319"/>
    <lineage>
        <taxon>Eukaryota</taxon>
        <taxon>Metazoa</taxon>
        <taxon>Ecdysozoa</taxon>
        <taxon>Nematoda</taxon>
        <taxon>Chromadorea</taxon>
        <taxon>Rhabditida</taxon>
        <taxon>Rhabditina</taxon>
        <taxon>Rhabditomorpha</taxon>
        <taxon>Strongyloidea</taxon>
        <taxon>Trichostrongylidae</taxon>
        <taxon>Trichostrongylus</taxon>
    </lineage>
</organism>
<sequence length="503" mass="57672">MKIKRLDESSRPRMTIWKLFKAKREAHAALNKFLFAAENAKREQLGIGKILTTKQKIKRMLSCIYPPWRENFVAQSSYDRVFSQGTLEYVVVRMIRNVIILEVFGLVMYIVFSYKYANNPEKVGTVVSIVIHTFLAFMFVFPSLMSYFMLAVHRMISTKVRTLLLLLMISMSFEGPAMNAVTNIYRVAEGLGCVQTDVTSSLKDVKGRAGDFREMIANKIQDLVIKLASPINKFRSLLREIDSKIRRVVEALRRMYRALANLTNLCTRFMKKPYAVCKNFFDKMFISCVSTDNVISLPGCDLIKKSSSVCEAAGAAVEDNVCNFPSIVKQVIVNGYFMLIKKFFVIGTSTAEQSLFFHVEAAKLVKKGLKTVKKEVADIRHMKIHYEQAGEGAEDLTVHKKIQKSLHDVVAQYIRFFETMQMIIKWIFIPTTMLWPFVTTALFTFKFNYREEYENTYLTEEFDKIDLDMALRGRTKALPLNKEEKEIVCIRLNPEGTSGVLAG</sequence>
<keyword evidence="1" id="KW-1133">Transmembrane helix</keyword>
<feature type="transmembrane region" description="Helical" evidence="1">
    <location>
        <begin position="129"/>
        <end position="150"/>
    </location>
</feature>
<dbReference type="EMBL" id="WIXE01015090">
    <property type="protein sequence ID" value="KAK5973741.1"/>
    <property type="molecule type" value="Genomic_DNA"/>
</dbReference>
<dbReference type="PANTHER" id="PTHR21041:SF9">
    <property type="entry name" value="DENDRITIC CELL-SPECIFIC TRANSMEMBRANE PROTEIN-LIKE DOMAIN-CONTAINING PROTEIN"/>
    <property type="match status" value="1"/>
</dbReference>
<dbReference type="InterPro" id="IPR051856">
    <property type="entry name" value="CSR-E3_Ligase_Protein"/>
</dbReference>
<dbReference type="Pfam" id="PF26039">
    <property type="entry name" value="Dcst2"/>
    <property type="match status" value="1"/>
</dbReference>
<proteinExistence type="predicted"/>
<evidence type="ECO:0008006" key="4">
    <source>
        <dbReference type="Google" id="ProtNLM"/>
    </source>
</evidence>
<dbReference type="PANTHER" id="PTHR21041">
    <property type="entry name" value="DENDRITIC CELL-SPECIFIC TRANSMEMBRANE PROTEIN"/>
    <property type="match status" value="1"/>
</dbReference>
<keyword evidence="1" id="KW-0472">Membrane</keyword>
<comment type="caution">
    <text evidence="2">The sequence shown here is derived from an EMBL/GenBank/DDBJ whole genome shotgun (WGS) entry which is preliminary data.</text>
</comment>